<accession>A0A1L9PH34</accession>
<dbReference type="GeneID" id="63721896"/>
<reference evidence="3" key="1">
    <citation type="journal article" date="2017" name="Genome Biol.">
        <title>Comparative genomics reveals high biological diversity and specific adaptations in the industrially and medically important fungal genus Aspergillus.</title>
        <authorList>
            <person name="de Vries R.P."/>
            <person name="Riley R."/>
            <person name="Wiebenga A."/>
            <person name="Aguilar-Osorio G."/>
            <person name="Amillis S."/>
            <person name="Uchima C.A."/>
            <person name="Anderluh G."/>
            <person name="Asadollahi M."/>
            <person name="Askin M."/>
            <person name="Barry K."/>
            <person name="Battaglia E."/>
            <person name="Bayram O."/>
            <person name="Benocci T."/>
            <person name="Braus-Stromeyer S.A."/>
            <person name="Caldana C."/>
            <person name="Canovas D."/>
            <person name="Cerqueira G.C."/>
            <person name="Chen F."/>
            <person name="Chen W."/>
            <person name="Choi C."/>
            <person name="Clum A."/>
            <person name="Dos Santos R.A."/>
            <person name="Damasio A.R."/>
            <person name="Diallinas G."/>
            <person name="Emri T."/>
            <person name="Fekete E."/>
            <person name="Flipphi M."/>
            <person name="Freyberg S."/>
            <person name="Gallo A."/>
            <person name="Gournas C."/>
            <person name="Habgood R."/>
            <person name="Hainaut M."/>
            <person name="Harispe M.L."/>
            <person name="Henrissat B."/>
            <person name="Hilden K.S."/>
            <person name="Hope R."/>
            <person name="Hossain A."/>
            <person name="Karabika E."/>
            <person name="Karaffa L."/>
            <person name="Karanyi Z."/>
            <person name="Krasevec N."/>
            <person name="Kuo A."/>
            <person name="Kusch H."/>
            <person name="LaButti K."/>
            <person name="Lagendijk E.L."/>
            <person name="Lapidus A."/>
            <person name="Levasseur A."/>
            <person name="Lindquist E."/>
            <person name="Lipzen A."/>
            <person name="Logrieco A.F."/>
            <person name="MacCabe A."/>
            <person name="Maekelae M.R."/>
            <person name="Malavazi I."/>
            <person name="Melin P."/>
            <person name="Meyer V."/>
            <person name="Mielnichuk N."/>
            <person name="Miskei M."/>
            <person name="Molnar A.P."/>
            <person name="Mule G."/>
            <person name="Ngan C.Y."/>
            <person name="Orejas M."/>
            <person name="Orosz E."/>
            <person name="Ouedraogo J.P."/>
            <person name="Overkamp K.M."/>
            <person name="Park H.-S."/>
            <person name="Perrone G."/>
            <person name="Piumi F."/>
            <person name="Punt P.J."/>
            <person name="Ram A.F."/>
            <person name="Ramon A."/>
            <person name="Rauscher S."/>
            <person name="Record E."/>
            <person name="Riano-Pachon D.M."/>
            <person name="Robert V."/>
            <person name="Roehrig J."/>
            <person name="Ruller R."/>
            <person name="Salamov A."/>
            <person name="Salih N.S."/>
            <person name="Samson R.A."/>
            <person name="Sandor E."/>
            <person name="Sanguinetti M."/>
            <person name="Schuetze T."/>
            <person name="Sepcic K."/>
            <person name="Shelest E."/>
            <person name="Sherlock G."/>
            <person name="Sophianopoulou V."/>
            <person name="Squina F.M."/>
            <person name="Sun H."/>
            <person name="Susca A."/>
            <person name="Todd R.B."/>
            <person name="Tsang A."/>
            <person name="Unkles S.E."/>
            <person name="van de Wiele N."/>
            <person name="van Rossen-Uffink D."/>
            <person name="Oliveira J.V."/>
            <person name="Vesth T.C."/>
            <person name="Visser J."/>
            <person name="Yu J.-H."/>
            <person name="Zhou M."/>
            <person name="Andersen M.R."/>
            <person name="Archer D.B."/>
            <person name="Baker S.E."/>
            <person name="Benoit I."/>
            <person name="Brakhage A.A."/>
            <person name="Braus G.H."/>
            <person name="Fischer R."/>
            <person name="Frisvad J.C."/>
            <person name="Goldman G.H."/>
            <person name="Houbraken J."/>
            <person name="Oakley B."/>
            <person name="Pocsi I."/>
            <person name="Scazzocchio C."/>
            <person name="Seiboth B."/>
            <person name="vanKuyk P.A."/>
            <person name="Wortman J."/>
            <person name="Dyer P.S."/>
            <person name="Grigoriev I.V."/>
        </authorList>
    </citation>
    <scope>NUCLEOTIDE SEQUENCE [LARGE SCALE GENOMIC DNA]</scope>
    <source>
        <strain evidence="3">CBS 583.65</strain>
    </source>
</reference>
<name>A0A1L9PH34_ASPVE</name>
<dbReference type="OrthoDB" id="10256055at2759"/>
<dbReference type="VEuPathDB" id="FungiDB:ASPVEDRAFT_126679"/>
<evidence type="ECO:0000313" key="2">
    <source>
        <dbReference type="EMBL" id="OJJ00830.1"/>
    </source>
</evidence>
<dbReference type="PANTHER" id="PTHR41677">
    <property type="entry name" value="YALI0B19030P"/>
    <property type="match status" value="1"/>
</dbReference>
<evidence type="ECO:0008006" key="4">
    <source>
        <dbReference type="Google" id="ProtNLM"/>
    </source>
</evidence>
<dbReference type="STRING" id="1036611.A0A1L9PH34"/>
<dbReference type="PANTHER" id="PTHR41677:SF1">
    <property type="entry name" value="FE2OG DIOXYGENASE DOMAIN-CONTAINING PROTEIN"/>
    <property type="match status" value="1"/>
</dbReference>
<evidence type="ECO:0000313" key="3">
    <source>
        <dbReference type="Proteomes" id="UP000184073"/>
    </source>
</evidence>
<dbReference type="Proteomes" id="UP000184073">
    <property type="component" value="Unassembled WGS sequence"/>
</dbReference>
<dbReference type="RefSeq" id="XP_040666592.1">
    <property type="nucleotide sequence ID" value="XM_040806385.1"/>
</dbReference>
<protein>
    <recommendedName>
        <fullName evidence="4">Fe2OG dioxygenase domain-containing protein</fullName>
    </recommendedName>
</protein>
<sequence>MAPAALISTPSPSPAPRAPTVIGPKTKKATRPTRILPRSLIEGAKVPQKRTFDPAEHLHFQPPQKIHKMADLGLEGAGISPNAISEPFPLFTQDAIKQMRSEIFSEPVLNDCQYASTFCTNMIRGMGHERAPFIYDVFKSPEVLDKISSIAGIDLVPAYDYEIANINVAVKDDPVEGVASNSTSTIKPAADDDTPAFAWHYDSFPFVCVTMLSDCTEMVGGETAIKMPSGDIKKVRGPAMGYAVVMQGRYLEHQALKAVGGRERISMVTPFRPKNPLVRDETILVGVRGISNLTELYPQYFDYRTEVLEERIRYQRKVEKEREMAKKPFDVDAKRAWLEEQREFIDSMLREMYVVE</sequence>
<evidence type="ECO:0000256" key="1">
    <source>
        <dbReference type="SAM" id="MobiDB-lite"/>
    </source>
</evidence>
<proteinExistence type="predicted"/>
<gene>
    <name evidence="2" type="ORF">ASPVEDRAFT_126679</name>
</gene>
<organism evidence="2 3">
    <name type="scientific">Aspergillus versicolor CBS 583.65</name>
    <dbReference type="NCBI Taxonomy" id="1036611"/>
    <lineage>
        <taxon>Eukaryota</taxon>
        <taxon>Fungi</taxon>
        <taxon>Dikarya</taxon>
        <taxon>Ascomycota</taxon>
        <taxon>Pezizomycotina</taxon>
        <taxon>Eurotiomycetes</taxon>
        <taxon>Eurotiomycetidae</taxon>
        <taxon>Eurotiales</taxon>
        <taxon>Aspergillaceae</taxon>
        <taxon>Aspergillus</taxon>
        <taxon>Aspergillus subgen. Nidulantes</taxon>
    </lineage>
</organism>
<keyword evidence="3" id="KW-1185">Reference proteome</keyword>
<dbReference type="AlphaFoldDB" id="A0A1L9PH34"/>
<dbReference type="EMBL" id="KV878127">
    <property type="protein sequence ID" value="OJJ00830.1"/>
    <property type="molecule type" value="Genomic_DNA"/>
</dbReference>
<feature type="region of interest" description="Disordered" evidence="1">
    <location>
        <begin position="1"/>
        <end position="30"/>
    </location>
</feature>